<sequence length="140" mass="15861">MYISQSSWRQNPKTILDSSSSHLEVTLQWIGKRGALKWPRAQEGAEKSDKAQFTIKKDYEILLTALKESRKAIQQGKKTKAKFLLAFVYSPMSIITSFFGMKFQEFGQGHLGLWIGAAAMVAAFTIQSILYTFWHNAVPI</sequence>
<evidence type="ECO:0000313" key="3">
    <source>
        <dbReference type="Proteomes" id="UP000016922"/>
    </source>
</evidence>
<gene>
    <name evidence="2" type="ORF">GLAREA_01825</name>
</gene>
<dbReference type="Proteomes" id="UP000016922">
    <property type="component" value="Unassembled WGS sequence"/>
</dbReference>
<keyword evidence="3" id="KW-1185">Reference proteome</keyword>
<accession>S3DH62</accession>
<dbReference type="RefSeq" id="XP_008087232.1">
    <property type="nucleotide sequence ID" value="XM_008089041.1"/>
</dbReference>
<evidence type="ECO:0000313" key="2">
    <source>
        <dbReference type="EMBL" id="EPE25913.1"/>
    </source>
</evidence>
<dbReference type="OrthoDB" id="3231000at2759"/>
<dbReference type="EMBL" id="KE145371">
    <property type="protein sequence ID" value="EPE25913.1"/>
    <property type="molecule type" value="Genomic_DNA"/>
</dbReference>
<feature type="transmembrane region" description="Helical" evidence="1">
    <location>
        <begin position="113"/>
        <end position="134"/>
    </location>
</feature>
<dbReference type="HOGENOM" id="CLU_1835359_0_0_1"/>
<dbReference type="KEGG" id="glz:GLAREA_01825"/>
<protein>
    <submittedName>
        <fullName evidence="2">Uncharacterized protein</fullName>
    </submittedName>
</protein>
<name>S3DH62_GLAL2</name>
<feature type="transmembrane region" description="Helical" evidence="1">
    <location>
        <begin position="83"/>
        <end position="101"/>
    </location>
</feature>
<dbReference type="AlphaFoldDB" id="S3DH62"/>
<organism evidence="2 3">
    <name type="scientific">Glarea lozoyensis (strain ATCC 20868 / MF5171)</name>
    <dbReference type="NCBI Taxonomy" id="1116229"/>
    <lineage>
        <taxon>Eukaryota</taxon>
        <taxon>Fungi</taxon>
        <taxon>Dikarya</taxon>
        <taxon>Ascomycota</taxon>
        <taxon>Pezizomycotina</taxon>
        <taxon>Leotiomycetes</taxon>
        <taxon>Helotiales</taxon>
        <taxon>Helotiaceae</taxon>
        <taxon>Glarea</taxon>
    </lineage>
</organism>
<keyword evidence="1" id="KW-0812">Transmembrane</keyword>
<keyword evidence="1" id="KW-0472">Membrane</keyword>
<reference evidence="2 3" key="1">
    <citation type="journal article" date="2013" name="BMC Genomics">
        <title>Genomics-driven discovery of the pneumocandin biosynthetic gene cluster in the fungus Glarea lozoyensis.</title>
        <authorList>
            <person name="Chen L."/>
            <person name="Yue Q."/>
            <person name="Zhang X."/>
            <person name="Xiang M."/>
            <person name="Wang C."/>
            <person name="Li S."/>
            <person name="Che Y."/>
            <person name="Ortiz-Lopez F.J."/>
            <person name="Bills G.F."/>
            <person name="Liu X."/>
            <person name="An Z."/>
        </authorList>
    </citation>
    <scope>NUCLEOTIDE SEQUENCE [LARGE SCALE GENOMIC DNA]</scope>
    <source>
        <strain evidence="3">ATCC 20868 / MF5171</strain>
    </source>
</reference>
<evidence type="ECO:0000256" key="1">
    <source>
        <dbReference type="SAM" id="Phobius"/>
    </source>
</evidence>
<proteinExistence type="predicted"/>
<keyword evidence="1" id="KW-1133">Transmembrane helix</keyword>
<dbReference type="GeneID" id="19460883"/>
<dbReference type="Gene3D" id="1.20.58.340">
    <property type="entry name" value="Magnesium transport protein CorA, transmembrane region"/>
    <property type="match status" value="1"/>
</dbReference>